<sequence>MQFYKYGSFENVGFETTPNKADTEMNRYLEQRITYKPRSRVKILTIATISLLIFYITLYLSFFKFNPTHRYSNNSLEYKNSLNSSIKNQKPIGIPTGSFLHITDFHYDKFYAVGSNPKNHCHFHNKRHFYSSTQTSVQKKKVALEYGTPYSDCDSPESLLKITSNYVLNNILDKINFVVVTGDNVRHDRDNKYPLTKELVLEHHEHVFESFRKMFDSQLITNGKKNKNVNVVFSIGNNDIHPHNMLKSHKKKKKNHYYKFINEMLLGNKKLNQTSWIDKNQSNVFLKGGYYSRDIPNTNYIVISLNTMYFFLKNKLVGGCKSNNSVGLAQLGWLRSQLKKAKKSQKSVIIIGHIMPHASNYRFSCLKEYTRTVSKFSDTIKAQLFGHVNNDLFYFINPYDEDLGILKTISYKDEPKYIIETADWELRSDSGQEWWLNDDLFDENLDETLDYHPNHILAKKTHSKNSTKISNVQNISIRSKTPIDEKTKNDIRSNSSQDLLEDIISSFEKIIGPKTRTRMITVASASHSIIPKYLPGFKILSYYNSFNNVTIVTKRTEDSYSFYNDSKIYLMLKNWLHYLMTFIKKHFNREKINNNKFGKVYHFLAKRNSPDSESDVSKKPINDHKSKSSPFKSKKYEYGDILDYKVYCLNLTEISSSTGNINIISDDPLVRNSRSGQVYSEGNISGSDREYLPANIYKSVDDTKKNIGIRYAADMKRDLATVASDAEKASYPEFRLLYSASSLWGLQDLSTPEYLRWAEMIVSSKKNRELFYKSALLSKDLASYLK</sequence>
<dbReference type="AlphaFoldDB" id="A0A1R1Y670"/>
<dbReference type="Proteomes" id="UP000187429">
    <property type="component" value="Unassembled WGS sequence"/>
</dbReference>
<accession>A0A1R1Y670</accession>
<evidence type="ECO:0000256" key="4">
    <source>
        <dbReference type="SAM" id="Phobius"/>
    </source>
</evidence>
<dbReference type="Gene3D" id="3.60.21.10">
    <property type="match status" value="1"/>
</dbReference>
<protein>
    <submittedName>
        <fullName evidence="5">Endopolyphosphatase</fullName>
    </submittedName>
</protein>
<dbReference type="GO" id="GO:0005615">
    <property type="term" value="C:extracellular space"/>
    <property type="evidence" value="ECO:0007669"/>
    <property type="project" value="TreeGrafter"/>
</dbReference>
<feature type="transmembrane region" description="Helical" evidence="4">
    <location>
        <begin position="41"/>
        <end position="62"/>
    </location>
</feature>
<dbReference type="GO" id="GO:0000298">
    <property type="term" value="F:endopolyphosphatase activity"/>
    <property type="evidence" value="ECO:0007669"/>
    <property type="project" value="TreeGrafter"/>
</dbReference>
<keyword evidence="4" id="KW-1133">Transmembrane helix</keyword>
<evidence type="ECO:0000256" key="1">
    <source>
        <dbReference type="ARBA" id="ARBA00022801"/>
    </source>
</evidence>
<feature type="region of interest" description="Disordered" evidence="3">
    <location>
        <begin position="609"/>
        <end position="630"/>
    </location>
</feature>
<dbReference type="InterPro" id="IPR029052">
    <property type="entry name" value="Metallo-depent_PP-like"/>
</dbReference>
<reference evidence="6" key="1">
    <citation type="submission" date="2017-01" db="EMBL/GenBank/DDBJ databases">
        <authorList>
            <person name="Wang Y."/>
            <person name="White M."/>
            <person name="Kvist S."/>
            <person name="Moncalvo J.-M."/>
        </authorList>
    </citation>
    <scope>NUCLEOTIDE SEQUENCE [LARGE SCALE GENOMIC DNA]</scope>
    <source>
        <strain evidence="6">ID-206-W2</strain>
    </source>
</reference>
<organism evidence="5 6">
    <name type="scientific">Smittium culicis</name>
    <dbReference type="NCBI Taxonomy" id="133412"/>
    <lineage>
        <taxon>Eukaryota</taxon>
        <taxon>Fungi</taxon>
        <taxon>Fungi incertae sedis</taxon>
        <taxon>Zoopagomycota</taxon>
        <taxon>Kickxellomycotina</taxon>
        <taxon>Harpellomycetes</taxon>
        <taxon>Harpellales</taxon>
        <taxon>Legeriomycetaceae</taxon>
        <taxon>Smittium</taxon>
    </lineage>
</organism>
<evidence type="ECO:0000256" key="3">
    <source>
        <dbReference type="SAM" id="MobiDB-lite"/>
    </source>
</evidence>
<comment type="caution">
    <text evidence="5">The sequence shown here is derived from an EMBL/GenBank/DDBJ whole genome shotgun (WGS) entry which is preliminary data.</text>
</comment>
<keyword evidence="1" id="KW-0378">Hydrolase</keyword>
<dbReference type="OrthoDB" id="348678at2759"/>
<dbReference type="PANTHER" id="PTHR10340">
    <property type="entry name" value="SPHINGOMYELIN PHOSPHODIESTERASE"/>
    <property type="match status" value="1"/>
</dbReference>
<evidence type="ECO:0000313" key="6">
    <source>
        <dbReference type="Proteomes" id="UP000187429"/>
    </source>
</evidence>
<dbReference type="SUPFAM" id="SSF56300">
    <property type="entry name" value="Metallo-dependent phosphatases"/>
    <property type="match status" value="1"/>
</dbReference>
<dbReference type="EMBL" id="LSSM01002291">
    <property type="protein sequence ID" value="OMJ22295.1"/>
    <property type="molecule type" value="Genomic_DNA"/>
</dbReference>
<proteinExistence type="predicted"/>
<feature type="compositionally biased region" description="Basic and acidic residues" evidence="3">
    <location>
        <begin position="615"/>
        <end position="626"/>
    </location>
</feature>
<dbReference type="GO" id="GO:0000324">
    <property type="term" value="C:fungal-type vacuole"/>
    <property type="evidence" value="ECO:0007669"/>
    <property type="project" value="TreeGrafter"/>
</dbReference>
<dbReference type="PANTHER" id="PTHR10340:SF55">
    <property type="entry name" value="ENDOPOLYPHOSPHATASE"/>
    <property type="match status" value="1"/>
</dbReference>
<dbReference type="GO" id="GO:0004309">
    <property type="term" value="F:exopolyphosphatase activity"/>
    <property type="evidence" value="ECO:0007669"/>
    <property type="project" value="TreeGrafter"/>
</dbReference>
<evidence type="ECO:0000256" key="2">
    <source>
        <dbReference type="ARBA" id="ARBA00023180"/>
    </source>
</evidence>
<name>A0A1R1Y670_9FUNG</name>
<keyword evidence="2" id="KW-0325">Glycoprotein</keyword>
<keyword evidence="4" id="KW-0812">Transmembrane</keyword>
<keyword evidence="6" id="KW-1185">Reference proteome</keyword>
<gene>
    <name evidence="5" type="ORF">AYI69_g5445</name>
</gene>
<dbReference type="GO" id="GO:0008081">
    <property type="term" value="F:phosphoric diester hydrolase activity"/>
    <property type="evidence" value="ECO:0007669"/>
    <property type="project" value="TreeGrafter"/>
</dbReference>
<dbReference type="GO" id="GO:0006798">
    <property type="term" value="P:polyphosphate catabolic process"/>
    <property type="evidence" value="ECO:0007669"/>
    <property type="project" value="TreeGrafter"/>
</dbReference>
<evidence type="ECO:0000313" key="5">
    <source>
        <dbReference type="EMBL" id="OMJ22295.1"/>
    </source>
</evidence>
<keyword evidence="4" id="KW-0472">Membrane</keyword>